<evidence type="ECO:0000256" key="1">
    <source>
        <dbReference type="SAM" id="Phobius"/>
    </source>
</evidence>
<reference evidence="2" key="1">
    <citation type="journal article" date="2020" name="PLoS ONE">
        <title>Isolation and characterization of Streptomyces bacteriophages and Streptomyces strains encoding biosynthetic arsenals: Streptomyces strains and phages for antibiotic discovery.</title>
        <authorList>
            <person name="Montano E.T."/>
            <person name="Nideffer J.F."/>
            <person name="Brumage L."/>
            <person name="Erb M."/>
            <person name="Derman A.I."/>
            <person name="Davis J.P."/>
            <person name="Estrada E."/>
            <person name="Fu S."/>
            <person name="Le D."/>
            <person name="Vuppala A."/>
            <person name="Tran C."/>
            <person name="Luterstein E."/>
            <person name="Lakkaraju S."/>
            <person name="Panchagnula S."/>
            <person name="Ren C."/>
            <person name="Doan J."/>
            <person name="Tran S."/>
            <person name="Soriano J."/>
            <person name="Fujita Y."/>
            <person name="Gutala P."/>
            <person name="Fujii Q."/>
            <person name="Lee M."/>
            <person name="Bui A."/>
            <person name="Villarreal C."/>
            <person name="Shing S.R."/>
            <person name="Kim S."/>
            <person name="Freeman D."/>
            <person name="Racha V."/>
            <person name="Ho A."/>
            <person name="Kumar P."/>
            <person name="Falah K."/>
            <person name="Dawson T."/>
            <person name="Enustun E."/>
            <person name="Prichard A."/>
            <person name="Gomez A."/>
            <person name="Khanna K."/>
            <person name="Trigg S."/>
            <person name="Fernandez L."/>
            <person name="Pogliano K."/>
            <person name="Pogliano J."/>
        </authorList>
    </citation>
    <scope>NUCLEOTIDE SEQUENCE</scope>
    <source>
        <strain evidence="2">QF2</strain>
    </source>
</reference>
<comment type="caution">
    <text evidence="2">The sequence shown here is derived from an EMBL/GenBank/DDBJ whole genome shotgun (WGS) entry which is preliminary data.</text>
</comment>
<keyword evidence="1" id="KW-1133">Transmembrane helix</keyword>
<accession>A0A927BNC2</accession>
<organism evidence="2">
    <name type="scientific">Streptomyces globisporus</name>
    <dbReference type="NCBI Taxonomy" id="1908"/>
    <lineage>
        <taxon>Bacteria</taxon>
        <taxon>Bacillati</taxon>
        <taxon>Actinomycetota</taxon>
        <taxon>Actinomycetes</taxon>
        <taxon>Kitasatosporales</taxon>
        <taxon>Streptomycetaceae</taxon>
        <taxon>Streptomyces</taxon>
    </lineage>
</organism>
<protein>
    <submittedName>
        <fullName evidence="2">Uncharacterized protein</fullName>
    </submittedName>
</protein>
<name>A0A927BNC2_STRGL</name>
<dbReference type="AlphaFoldDB" id="A0A927BNC2"/>
<sequence length="320" mass="35291">MAGRLPPGTFDSAVWAHRKQVFLHGLARHAGHSHVYAWRLAKMSGLGLTVGARDFWHYYTAQEYGAMADASRRKGLSPDLLAALREERLEYARARRREPMLVAGTTAVLTAIASAVAVADVYGLLAASPAAVLMMGILSAMGLREHRRRNPDEPLTAAFALPYGTEDGPAPLTDDLLNRVLRTAKVFTKDEHQVTLLEPIRPAEKHGVLAKFKLPADIQVSKLVEKQEAIAGALDVKPHWIDIEEDGSPKRCSFWFSSSDPFGTPRTSPLVEEPERQDVWKRGILIGYNRRGLPVYLKLRHVMALLAGCRAPVRACCCAT</sequence>
<feature type="transmembrane region" description="Helical" evidence="1">
    <location>
        <begin position="124"/>
        <end position="143"/>
    </location>
</feature>
<keyword evidence="1" id="KW-0472">Membrane</keyword>
<feature type="transmembrane region" description="Helical" evidence="1">
    <location>
        <begin position="100"/>
        <end position="118"/>
    </location>
</feature>
<dbReference type="EMBL" id="JACWUS010000005">
    <property type="protein sequence ID" value="MBD2829942.1"/>
    <property type="molecule type" value="Genomic_DNA"/>
</dbReference>
<evidence type="ECO:0000313" key="2">
    <source>
        <dbReference type="EMBL" id="MBD2829942.1"/>
    </source>
</evidence>
<proteinExistence type="predicted"/>
<gene>
    <name evidence="2" type="ORF">ID875_21510</name>
</gene>
<keyword evidence="1" id="KW-0812">Transmembrane</keyword>